<dbReference type="Proteomes" id="UP000594688">
    <property type="component" value="Chromosome"/>
</dbReference>
<gene>
    <name evidence="2" type="ORF">G3M70_16495</name>
</gene>
<sequence>MFATRKYIILIFLAALGTLSLLGEAIAFNLSLQIGQLNIGQVATGECQAPPPSIERFQTMSTGGLIGGFLMVFLGIILDSKKIKAVCWALAVIPFGVWGYANFLVDYDQIKKTIFNLDIRAEQTLSNIAEAQDRFKSEQDEYIKDLSKVKSHLAGAHGLDECVDILELNVSYEHWDASARHVSSPNIVKWDSTSGSSMKKG</sequence>
<accession>A0A7T0BYS5</accession>
<evidence type="ECO:0000313" key="2">
    <source>
        <dbReference type="EMBL" id="QPJ63388.1"/>
    </source>
</evidence>
<evidence type="ECO:0000313" key="3">
    <source>
        <dbReference type="Proteomes" id="UP000594688"/>
    </source>
</evidence>
<dbReference type="EMBL" id="CP048685">
    <property type="protein sequence ID" value="QPJ63388.1"/>
    <property type="molecule type" value="Genomic_DNA"/>
</dbReference>
<name>A0A7T0BYS5_9BACT</name>
<reference evidence="2 3" key="1">
    <citation type="submission" date="2020-02" db="EMBL/GenBank/DDBJ databases">
        <title>Genomic and physiological characterization of two novel Nitrospinaceae genera.</title>
        <authorList>
            <person name="Mueller A.J."/>
            <person name="Jung M.-Y."/>
            <person name="Strachan C.R."/>
            <person name="Herbold C.W."/>
            <person name="Kirkegaard R.H."/>
            <person name="Daims H."/>
        </authorList>
    </citation>
    <scope>NUCLEOTIDE SEQUENCE [LARGE SCALE GENOMIC DNA]</scope>
    <source>
        <strain evidence="2">EB</strain>
    </source>
</reference>
<organism evidence="2 3">
    <name type="scientific">Candidatus Nitronauta litoralis</name>
    <dbReference type="NCBI Taxonomy" id="2705533"/>
    <lineage>
        <taxon>Bacteria</taxon>
        <taxon>Pseudomonadati</taxon>
        <taxon>Nitrospinota/Tectimicrobiota group</taxon>
        <taxon>Nitrospinota</taxon>
        <taxon>Nitrospinia</taxon>
        <taxon>Nitrospinales</taxon>
        <taxon>Nitrospinaceae</taxon>
        <taxon>Candidatus Nitronauta</taxon>
    </lineage>
</organism>
<proteinExistence type="predicted"/>
<dbReference type="AlphaFoldDB" id="A0A7T0BYS5"/>
<feature type="transmembrane region" description="Helical" evidence="1">
    <location>
        <begin position="60"/>
        <end position="78"/>
    </location>
</feature>
<feature type="transmembrane region" description="Helical" evidence="1">
    <location>
        <begin position="85"/>
        <end position="105"/>
    </location>
</feature>
<evidence type="ECO:0000256" key="1">
    <source>
        <dbReference type="SAM" id="Phobius"/>
    </source>
</evidence>
<dbReference type="KEGG" id="nli:G3M70_16495"/>
<protein>
    <submittedName>
        <fullName evidence="2">Uncharacterized protein</fullName>
    </submittedName>
</protein>
<keyword evidence="1" id="KW-1133">Transmembrane helix</keyword>
<keyword evidence="1" id="KW-0812">Transmembrane</keyword>
<keyword evidence="1" id="KW-0472">Membrane</keyword>